<dbReference type="Pfam" id="PF00565">
    <property type="entry name" value="SNase"/>
    <property type="match status" value="1"/>
</dbReference>
<dbReference type="Gene3D" id="2.40.50.90">
    <property type="match status" value="1"/>
</dbReference>
<organism evidence="5">
    <name type="scientific">uncultured Caudovirales phage</name>
    <dbReference type="NCBI Taxonomy" id="2100421"/>
    <lineage>
        <taxon>Viruses</taxon>
        <taxon>Duplodnaviria</taxon>
        <taxon>Heunggongvirae</taxon>
        <taxon>Uroviricota</taxon>
        <taxon>Caudoviricetes</taxon>
        <taxon>Peduoviridae</taxon>
        <taxon>Maltschvirus</taxon>
        <taxon>Maltschvirus maltsch</taxon>
    </lineage>
</organism>
<feature type="domain" description="TNase-like" evidence="4">
    <location>
        <begin position="3"/>
        <end position="135"/>
    </location>
</feature>
<keyword evidence="1" id="KW-0540">Nuclease</keyword>
<dbReference type="InterPro" id="IPR016071">
    <property type="entry name" value="Staphylococal_nuclease_OB-fold"/>
</dbReference>
<keyword evidence="2" id="KW-0255">Endonuclease</keyword>
<dbReference type="GO" id="GO:0016787">
    <property type="term" value="F:hydrolase activity"/>
    <property type="evidence" value="ECO:0007669"/>
    <property type="project" value="UniProtKB-KW"/>
</dbReference>
<dbReference type="SMART" id="SM00318">
    <property type="entry name" value="SNc"/>
    <property type="match status" value="1"/>
</dbReference>
<dbReference type="PANTHER" id="PTHR12302">
    <property type="entry name" value="EBNA2 BINDING PROTEIN P100"/>
    <property type="match status" value="1"/>
</dbReference>
<evidence type="ECO:0000256" key="1">
    <source>
        <dbReference type="ARBA" id="ARBA00022722"/>
    </source>
</evidence>
<proteinExistence type="predicted"/>
<keyword evidence="3" id="KW-0378">Hydrolase</keyword>
<dbReference type="SUPFAM" id="SSF50199">
    <property type="entry name" value="Staphylococcal nuclease"/>
    <property type="match status" value="1"/>
</dbReference>
<evidence type="ECO:0000313" key="5">
    <source>
        <dbReference type="EMBL" id="CAB4158081.1"/>
    </source>
</evidence>
<reference evidence="5" key="1">
    <citation type="submission" date="2020-04" db="EMBL/GenBank/DDBJ databases">
        <authorList>
            <person name="Chiriac C."/>
            <person name="Salcher M."/>
            <person name="Ghai R."/>
            <person name="Kavagutti S V."/>
        </authorList>
    </citation>
    <scope>NUCLEOTIDE SEQUENCE</scope>
</reference>
<gene>
    <name evidence="5" type="ORF">UFOVP694_149</name>
</gene>
<sequence length="135" mass="15418">MYEYYVRKVENVVDGDTIDVLIDLGFDILFQSRVRLAGIDTPESRTSDKAEKVLGLESKEYLKKYLKDAKSVIIKTEKMDSSEKYGRILGWVYVNGDTESLNDKMINDGYAWGYLGDTKVKDFALLKKARLKSGK</sequence>
<dbReference type="PANTHER" id="PTHR12302:SF3">
    <property type="entry name" value="SERINE_THREONINE-PROTEIN KINASE 31"/>
    <property type="match status" value="1"/>
</dbReference>
<dbReference type="InterPro" id="IPR035437">
    <property type="entry name" value="SNase_OB-fold_sf"/>
</dbReference>
<dbReference type="EMBL" id="LR796651">
    <property type="protein sequence ID" value="CAB4158081.1"/>
    <property type="molecule type" value="Genomic_DNA"/>
</dbReference>
<accession>A0A6J5NKX7</accession>
<evidence type="ECO:0000256" key="3">
    <source>
        <dbReference type="ARBA" id="ARBA00022801"/>
    </source>
</evidence>
<evidence type="ECO:0000256" key="2">
    <source>
        <dbReference type="ARBA" id="ARBA00022759"/>
    </source>
</evidence>
<name>A0A6J5NKX7_9CAUD</name>
<protein>
    <submittedName>
        <fullName evidence="5">COG1525 Micrococcal nuclease (Thermonuclease) homologs</fullName>
    </submittedName>
</protein>
<dbReference type="PROSITE" id="PS50830">
    <property type="entry name" value="TNASE_3"/>
    <property type="match status" value="1"/>
</dbReference>
<dbReference type="GO" id="GO:0004519">
    <property type="term" value="F:endonuclease activity"/>
    <property type="evidence" value="ECO:0007669"/>
    <property type="project" value="UniProtKB-KW"/>
</dbReference>
<evidence type="ECO:0000259" key="4">
    <source>
        <dbReference type="PROSITE" id="PS50830"/>
    </source>
</evidence>